<dbReference type="GO" id="GO:0071949">
    <property type="term" value="F:FAD binding"/>
    <property type="evidence" value="ECO:0007669"/>
    <property type="project" value="InterPro"/>
</dbReference>
<dbReference type="InterPro" id="IPR016169">
    <property type="entry name" value="FAD-bd_PCMH_sub2"/>
</dbReference>
<feature type="domain" description="FAD-binding PCMH-type" evidence="6">
    <location>
        <begin position="74"/>
        <end position="244"/>
    </location>
</feature>
<dbReference type="PROSITE" id="PS51387">
    <property type="entry name" value="FAD_PCMH"/>
    <property type="match status" value="1"/>
</dbReference>
<dbReference type="Gene3D" id="3.40.462.20">
    <property type="match status" value="1"/>
</dbReference>
<evidence type="ECO:0000256" key="2">
    <source>
        <dbReference type="ARBA" id="ARBA00005466"/>
    </source>
</evidence>
<evidence type="ECO:0000313" key="7">
    <source>
        <dbReference type="EMBL" id="RDW87702.1"/>
    </source>
</evidence>
<dbReference type="PANTHER" id="PTHR42973">
    <property type="entry name" value="BINDING OXIDOREDUCTASE, PUTATIVE (AFU_ORTHOLOGUE AFUA_1G17690)-RELATED"/>
    <property type="match status" value="1"/>
</dbReference>
<dbReference type="AlphaFoldDB" id="A0A3D8SN37"/>
<dbReference type="InterPro" id="IPR016166">
    <property type="entry name" value="FAD-bd_PCMH"/>
</dbReference>
<keyword evidence="4" id="KW-0274">FAD</keyword>
<keyword evidence="3" id="KW-0285">Flavoprotein</keyword>
<dbReference type="OrthoDB" id="415825at2759"/>
<comment type="cofactor">
    <cofactor evidence="1">
        <name>FAD</name>
        <dbReference type="ChEBI" id="CHEBI:57692"/>
    </cofactor>
</comment>
<evidence type="ECO:0000259" key="6">
    <source>
        <dbReference type="PROSITE" id="PS51387"/>
    </source>
</evidence>
<gene>
    <name evidence="7" type="ORF">BP5796_03396</name>
</gene>
<evidence type="ECO:0000256" key="3">
    <source>
        <dbReference type="ARBA" id="ARBA00022630"/>
    </source>
</evidence>
<protein>
    <recommendedName>
        <fullName evidence="6">FAD-binding PCMH-type domain-containing protein</fullName>
    </recommendedName>
</protein>
<dbReference type="InterPro" id="IPR036318">
    <property type="entry name" value="FAD-bd_PCMH-like_sf"/>
</dbReference>
<dbReference type="PANTHER" id="PTHR42973:SF39">
    <property type="entry name" value="FAD-BINDING PCMH-TYPE DOMAIN-CONTAINING PROTEIN"/>
    <property type="match status" value="1"/>
</dbReference>
<evidence type="ECO:0000256" key="5">
    <source>
        <dbReference type="ARBA" id="ARBA00023002"/>
    </source>
</evidence>
<proteinExistence type="inferred from homology"/>
<sequence>MLAVTVSKDVRRPRLGGELSPNGGPFKFLTYTTTGTNSLEEAIISLRGSLKASEILTPGDENYGQSIRRWSDAVERKAGLVVYATNAEDVSRTLIWAKRQALETVVCSAGHSCSGSSSTQGGVVIDLSMMRKVSVSPEKQVIVAQGGCRWEEVDAEAAAYGLATVGGTVNHTGIGGLTLGGGYGWLSGKYGLTIDVVLSMQVVLADGEIVTASAAENPDLFWALRGAGQSFGVVTEFVFKAFPQKQKVWSGLLVFTSDKLEGILDFANKVPDASQNGANGVILGLSAPPPLGGDIGIMVAVFHDGSSETGEEYYKPLLELGPLLNTVSEIPYKKLNSILNQPNQYGGRKTMKGFTFITPLSADFLRGVISDLKTFLGKNPNAAETVILLEMYDQKKICSVSHTATAYGNRGMYQNGCVLPQWTKEELDMPIREWTREMARKWQVEMKRMKKDGHNIEMEGAGQYGNYDSFGSSAKDIFGPNYDRLVELKTKYDPSNVFSKSIALLPGQFGTTSL</sequence>
<organism evidence="7 8">
    <name type="scientific">Coleophoma crateriformis</name>
    <dbReference type="NCBI Taxonomy" id="565419"/>
    <lineage>
        <taxon>Eukaryota</taxon>
        <taxon>Fungi</taxon>
        <taxon>Dikarya</taxon>
        <taxon>Ascomycota</taxon>
        <taxon>Pezizomycotina</taxon>
        <taxon>Leotiomycetes</taxon>
        <taxon>Helotiales</taxon>
        <taxon>Dermateaceae</taxon>
        <taxon>Coleophoma</taxon>
    </lineage>
</organism>
<dbReference type="EMBL" id="PDLN01000004">
    <property type="protein sequence ID" value="RDW87702.1"/>
    <property type="molecule type" value="Genomic_DNA"/>
</dbReference>
<dbReference type="Gene3D" id="3.30.465.10">
    <property type="match status" value="1"/>
</dbReference>
<dbReference type="SUPFAM" id="SSF56176">
    <property type="entry name" value="FAD-binding/transporter-associated domain-like"/>
    <property type="match status" value="1"/>
</dbReference>
<dbReference type="InterPro" id="IPR016167">
    <property type="entry name" value="FAD-bd_PCMH_sub1"/>
</dbReference>
<evidence type="ECO:0000313" key="8">
    <source>
        <dbReference type="Proteomes" id="UP000256328"/>
    </source>
</evidence>
<dbReference type="InterPro" id="IPR012951">
    <property type="entry name" value="BBE"/>
</dbReference>
<dbReference type="InterPro" id="IPR006094">
    <property type="entry name" value="Oxid_FAD_bind_N"/>
</dbReference>
<keyword evidence="8" id="KW-1185">Reference proteome</keyword>
<comment type="caution">
    <text evidence="7">The sequence shown here is derived from an EMBL/GenBank/DDBJ whole genome shotgun (WGS) entry which is preliminary data.</text>
</comment>
<dbReference type="Gene3D" id="3.30.43.10">
    <property type="entry name" value="Uridine Diphospho-n-acetylenolpyruvylglucosamine Reductase, domain 2"/>
    <property type="match status" value="1"/>
</dbReference>
<dbReference type="InterPro" id="IPR050416">
    <property type="entry name" value="FAD-linked_Oxidoreductase"/>
</dbReference>
<evidence type="ECO:0000256" key="1">
    <source>
        <dbReference type="ARBA" id="ARBA00001974"/>
    </source>
</evidence>
<name>A0A3D8SN37_9HELO</name>
<dbReference type="Pfam" id="PF01565">
    <property type="entry name" value="FAD_binding_4"/>
    <property type="match status" value="1"/>
</dbReference>
<dbReference type="GO" id="GO:0016491">
    <property type="term" value="F:oxidoreductase activity"/>
    <property type="evidence" value="ECO:0007669"/>
    <property type="project" value="UniProtKB-KW"/>
</dbReference>
<keyword evidence="5" id="KW-0560">Oxidoreductase</keyword>
<dbReference type="Pfam" id="PF08031">
    <property type="entry name" value="BBE"/>
    <property type="match status" value="1"/>
</dbReference>
<dbReference type="Proteomes" id="UP000256328">
    <property type="component" value="Unassembled WGS sequence"/>
</dbReference>
<reference evidence="7 8" key="1">
    <citation type="journal article" date="2018" name="IMA Fungus">
        <title>IMA Genome-F 9: Draft genome sequence of Annulohypoxylon stygium, Aspergillus mulundensis, Berkeleyomyces basicola (syn. Thielaviopsis basicola), Ceratocystis smalleyi, two Cercospora beticola strains, Coleophoma cylindrospora, Fusarium fracticaudum, Phialophora cf. hyalina, and Morchella septimelata.</title>
        <authorList>
            <person name="Wingfield B.D."/>
            <person name="Bills G.F."/>
            <person name="Dong Y."/>
            <person name="Huang W."/>
            <person name="Nel W.J."/>
            <person name="Swalarsk-Parry B.S."/>
            <person name="Vaghefi N."/>
            <person name="Wilken P.M."/>
            <person name="An Z."/>
            <person name="de Beer Z.W."/>
            <person name="De Vos L."/>
            <person name="Chen L."/>
            <person name="Duong T.A."/>
            <person name="Gao Y."/>
            <person name="Hammerbacher A."/>
            <person name="Kikkert J.R."/>
            <person name="Li Y."/>
            <person name="Li H."/>
            <person name="Li K."/>
            <person name="Li Q."/>
            <person name="Liu X."/>
            <person name="Ma X."/>
            <person name="Naidoo K."/>
            <person name="Pethybridge S.J."/>
            <person name="Sun J."/>
            <person name="Steenkamp E.T."/>
            <person name="van der Nest M.A."/>
            <person name="van Wyk S."/>
            <person name="Wingfield M.J."/>
            <person name="Xiong C."/>
            <person name="Yue Q."/>
            <person name="Zhang X."/>
        </authorList>
    </citation>
    <scope>NUCLEOTIDE SEQUENCE [LARGE SCALE GENOMIC DNA]</scope>
    <source>
        <strain evidence="7 8">BP5796</strain>
    </source>
</reference>
<accession>A0A3D8SN37</accession>
<evidence type="ECO:0000256" key="4">
    <source>
        <dbReference type="ARBA" id="ARBA00022827"/>
    </source>
</evidence>
<comment type="similarity">
    <text evidence="2">Belongs to the oxygen-dependent FAD-linked oxidoreductase family.</text>
</comment>